<keyword evidence="1" id="KW-1133">Transmembrane helix</keyword>
<evidence type="ECO:0000313" key="6">
    <source>
        <dbReference type="EMBL" id="XDJ79999.1"/>
    </source>
</evidence>
<dbReference type="AlphaFoldDB" id="A0AB39CLR1"/>
<protein>
    <recommendedName>
        <fullName evidence="7">Transmembrane protein</fullName>
    </recommendedName>
</protein>
<sequence length="83" mass="9209">MHARNLMWILWPSFLMAGVASAIVFALIDPLDVVFLGHLQASRLTVYTAGFFLFWIMAALSSALTLRIAPRGVELDEFGDPVE</sequence>
<evidence type="ECO:0000313" key="3">
    <source>
        <dbReference type="EMBL" id="XDJ48415.1"/>
    </source>
</evidence>
<dbReference type="EMBL" id="CP158262">
    <property type="protein sequence ID" value="XDJ70369.1"/>
    <property type="molecule type" value="Genomic_DNA"/>
</dbReference>
<evidence type="ECO:0000313" key="5">
    <source>
        <dbReference type="EMBL" id="XDJ70369.1"/>
    </source>
</evidence>
<evidence type="ECO:0000256" key="1">
    <source>
        <dbReference type="SAM" id="Phobius"/>
    </source>
</evidence>
<evidence type="ECO:0008006" key="7">
    <source>
        <dbReference type="Google" id="ProtNLM"/>
    </source>
</evidence>
<dbReference type="EMBL" id="CP158267">
    <property type="protein sequence ID" value="XDJ79999.1"/>
    <property type="molecule type" value="Genomic_DNA"/>
</dbReference>
<keyword evidence="1" id="KW-0812">Transmembrane</keyword>
<keyword evidence="1" id="KW-0472">Membrane</keyword>
<reference evidence="2" key="1">
    <citation type="submission" date="2024-05" db="EMBL/GenBank/DDBJ databases">
        <authorList>
            <person name="Luo Y.-C."/>
            <person name="Nicholds J."/>
            <person name="Mortimer T."/>
            <person name="Maboni G."/>
        </authorList>
    </citation>
    <scope>NUCLEOTIDE SEQUENCE</scope>
    <source>
        <strain evidence="6">141555</strain>
        <strain evidence="5">144863</strain>
        <strain evidence="4">151108</strain>
        <strain evidence="3">151836</strain>
        <strain evidence="2">153920</strain>
    </source>
</reference>
<dbReference type="EMBL" id="CP158254">
    <property type="protein sequence ID" value="XDJ48415.1"/>
    <property type="molecule type" value="Genomic_DNA"/>
</dbReference>
<dbReference type="EMBL" id="CP158252">
    <property type="protein sequence ID" value="XDJ43182.1"/>
    <property type="molecule type" value="Genomic_DNA"/>
</dbReference>
<evidence type="ECO:0000313" key="4">
    <source>
        <dbReference type="EMBL" id="XDJ50900.1"/>
    </source>
</evidence>
<dbReference type="EMBL" id="CP158255">
    <property type="protein sequence ID" value="XDJ50900.1"/>
    <property type="molecule type" value="Genomic_DNA"/>
</dbReference>
<name>A0AB39CLR1_9BURK</name>
<organism evidence="2">
    <name type="scientific">Castellaniella ginsengisoli</name>
    <dbReference type="NCBI Taxonomy" id="546114"/>
    <lineage>
        <taxon>Bacteria</taxon>
        <taxon>Pseudomonadati</taxon>
        <taxon>Pseudomonadota</taxon>
        <taxon>Betaproteobacteria</taxon>
        <taxon>Burkholderiales</taxon>
        <taxon>Alcaligenaceae</taxon>
        <taxon>Castellaniella</taxon>
    </lineage>
</organism>
<evidence type="ECO:0000313" key="2">
    <source>
        <dbReference type="EMBL" id="XDJ43182.1"/>
    </source>
</evidence>
<accession>A0AB39CLR1</accession>
<feature type="transmembrane region" description="Helical" evidence="1">
    <location>
        <begin position="46"/>
        <end position="66"/>
    </location>
</feature>
<proteinExistence type="predicted"/>
<gene>
    <name evidence="5" type="ORF">ABRY94_06185</name>
    <name evidence="2" type="ORF">ABRY99_06365</name>
    <name evidence="3" type="ORF">ABRZ04_04940</name>
    <name evidence="6" type="ORF">ABRZ07_00335</name>
    <name evidence="4" type="ORF">ABRZ09_03320</name>
</gene>